<dbReference type="PANTHER" id="PTHR43667:SF1">
    <property type="entry name" value="CYCLOPROPANE-FATTY-ACYL-PHOSPHOLIPID SYNTHASE"/>
    <property type="match status" value="1"/>
</dbReference>
<evidence type="ECO:0000313" key="7">
    <source>
        <dbReference type="EMBL" id="GAB97561.1"/>
    </source>
</evidence>
<dbReference type="RefSeq" id="WP_006594093.1">
    <property type="nucleotide sequence ID" value="NZ_BAHD01000074.1"/>
</dbReference>
<organism evidence="7 8">
    <name type="scientific">Kineosphaera limosa NBRC 100340</name>
    <dbReference type="NCBI Taxonomy" id="1184609"/>
    <lineage>
        <taxon>Bacteria</taxon>
        <taxon>Bacillati</taxon>
        <taxon>Actinomycetota</taxon>
        <taxon>Actinomycetes</taxon>
        <taxon>Micrococcales</taxon>
        <taxon>Dermatophilaceae</taxon>
        <taxon>Kineosphaera</taxon>
    </lineage>
</organism>
<dbReference type="OrthoDB" id="9782855at2"/>
<dbReference type="PIRSF" id="PIRSF003085">
    <property type="entry name" value="CMAS"/>
    <property type="match status" value="1"/>
</dbReference>
<reference evidence="7 8" key="1">
    <citation type="submission" date="2012-08" db="EMBL/GenBank/DDBJ databases">
        <title>Whole genome shotgun sequence of Kineosphaera limosa NBRC 100340.</title>
        <authorList>
            <person name="Yoshida I."/>
            <person name="Isaki S."/>
            <person name="Hosoyama A."/>
            <person name="Tsuchikane K."/>
            <person name="Katsumata H."/>
            <person name="Ando Y."/>
            <person name="Ohji S."/>
            <person name="Hamada M."/>
            <person name="Tamura T."/>
            <person name="Yamazoe A."/>
            <person name="Yamazaki S."/>
            <person name="Fujita N."/>
        </authorList>
    </citation>
    <scope>NUCLEOTIDE SEQUENCE [LARGE SCALE GENOMIC DNA]</scope>
    <source>
        <strain evidence="7 8">NBRC 100340</strain>
    </source>
</reference>
<evidence type="ECO:0000256" key="4">
    <source>
        <dbReference type="ARBA" id="ARBA00022691"/>
    </source>
</evidence>
<proteinExistence type="inferred from homology"/>
<keyword evidence="5" id="KW-0443">Lipid metabolism</keyword>
<dbReference type="Pfam" id="PF02353">
    <property type="entry name" value="CMAS"/>
    <property type="match status" value="1"/>
</dbReference>
<evidence type="ECO:0000256" key="6">
    <source>
        <dbReference type="SAM" id="MobiDB-lite"/>
    </source>
</evidence>
<protein>
    <submittedName>
        <fullName evidence="7">Cyclopropane fatty acid synthase</fullName>
    </submittedName>
</protein>
<comment type="similarity">
    <text evidence="1">Belongs to the CFA/CMAS family.</text>
</comment>
<dbReference type="Proteomes" id="UP000008366">
    <property type="component" value="Unassembled WGS sequence"/>
</dbReference>
<dbReference type="InterPro" id="IPR003333">
    <property type="entry name" value="CMAS"/>
</dbReference>
<feature type="region of interest" description="Disordered" evidence="6">
    <location>
        <begin position="1"/>
        <end position="23"/>
    </location>
</feature>
<dbReference type="STRING" id="1184609.KILIM_074_00100"/>
<keyword evidence="2" id="KW-0489">Methyltransferase</keyword>
<dbReference type="Gene3D" id="3.40.50.150">
    <property type="entry name" value="Vaccinia Virus protein VP39"/>
    <property type="match status" value="1"/>
</dbReference>
<dbReference type="GO" id="GO:0008168">
    <property type="term" value="F:methyltransferase activity"/>
    <property type="evidence" value="ECO:0007669"/>
    <property type="project" value="UniProtKB-KW"/>
</dbReference>
<evidence type="ECO:0000256" key="5">
    <source>
        <dbReference type="ARBA" id="ARBA00023098"/>
    </source>
</evidence>
<evidence type="ECO:0000313" key="8">
    <source>
        <dbReference type="Proteomes" id="UP000008366"/>
    </source>
</evidence>
<keyword evidence="3" id="KW-0808">Transferase</keyword>
<dbReference type="InterPro" id="IPR050723">
    <property type="entry name" value="CFA/CMAS"/>
</dbReference>
<name>K6WUN9_9MICO</name>
<gene>
    <name evidence="7" type="primary">cfa</name>
    <name evidence="7" type="ORF">KILIM_074_00100</name>
</gene>
<evidence type="ECO:0000256" key="1">
    <source>
        <dbReference type="ARBA" id="ARBA00010815"/>
    </source>
</evidence>
<dbReference type="AlphaFoldDB" id="K6WUN9"/>
<dbReference type="InterPro" id="IPR029063">
    <property type="entry name" value="SAM-dependent_MTases_sf"/>
</dbReference>
<dbReference type="SUPFAM" id="SSF53335">
    <property type="entry name" value="S-adenosyl-L-methionine-dependent methyltransferases"/>
    <property type="match status" value="1"/>
</dbReference>
<dbReference type="CDD" id="cd02440">
    <property type="entry name" value="AdoMet_MTases"/>
    <property type="match status" value="1"/>
</dbReference>
<feature type="compositionally biased region" description="Basic and acidic residues" evidence="6">
    <location>
        <begin position="10"/>
        <end position="23"/>
    </location>
</feature>
<comment type="caution">
    <text evidence="7">The sequence shown here is derived from an EMBL/GenBank/DDBJ whole genome shotgun (WGS) entry which is preliminary data.</text>
</comment>
<dbReference type="GO" id="GO:0032259">
    <property type="term" value="P:methylation"/>
    <property type="evidence" value="ECO:0007669"/>
    <property type="project" value="UniProtKB-KW"/>
</dbReference>
<evidence type="ECO:0000256" key="3">
    <source>
        <dbReference type="ARBA" id="ARBA00022679"/>
    </source>
</evidence>
<dbReference type="EMBL" id="BAHD01000074">
    <property type="protein sequence ID" value="GAB97561.1"/>
    <property type="molecule type" value="Genomic_DNA"/>
</dbReference>
<evidence type="ECO:0000256" key="2">
    <source>
        <dbReference type="ARBA" id="ARBA00022603"/>
    </source>
</evidence>
<accession>K6WUN9</accession>
<dbReference type="PANTHER" id="PTHR43667">
    <property type="entry name" value="CYCLOPROPANE-FATTY-ACYL-PHOSPHOLIPID SYNTHASE"/>
    <property type="match status" value="1"/>
</dbReference>
<dbReference type="GO" id="GO:0008610">
    <property type="term" value="P:lipid biosynthetic process"/>
    <property type="evidence" value="ECO:0007669"/>
    <property type="project" value="InterPro"/>
</dbReference>
<sequence>MRAIVSSERVTVKSERATTKPDAAARRSGAIGRVLTSLAPRGLPMRVTAYDGTDVGPAPKPFGPASPISLHICRPRGLRYILSAPGDLGLARAYLAGDLRVEGVHPGDPYELFRQLKRQTWFDKPTPRQLVTSARDLGWRAFTPPPPPAIELLPRWRRGLEGLREPAGRRAAAVKAHYDLDNDFFELVLGPSMAYTCGIFTRPQDSLEQAQERKFELVARKLGLRPGMRLLDVGCGWGGMMLQAARHHGVQVVGVTLSGHQHRWIEAMIARAGISDLAQVRLVDYRSMPRDEHFDAISSIGMLEHVGVKNYPTYFRELRDRLRPGGRLLTHSITRPDHAATTKPEAFTDRYVFPDGELAAPAAIIGAAHDTGLELQHEENLRPSYPLTLAAWNANLVRHWDRCVELVGEPTAKVYGLYMAGSRLAFERNWLQVHQFLFTRPDEAGVGGYPYRPDWQPL</sequence>
<keyword evidence="8" id="KW-1185">Reference proteome</keyword>
<keyword evidence="4" id="KW-0949">S-adenosyl-L-methionine</keyword>
<dbReference type="eggNOG" id="COG2230">
    <property type="taxonomic scope" value="Bacteria"/>
</dbReference>